<organism evidence="2 3">
    <name type="scientific">Caldibacillus debilis</name>
    <dbReference type="NCBI Taxonomy" id="301148"/>
    <lineage>
        <taxon>Bacteria</taxon>
        <taxon>Bacillati</taxon>
        <taxon>Bacillota</taxon>
        <taxon>Bacilli</taxon>
        <taxon>Bacillales</taxon>
        <taxon>Bacillaceae</taxon>
        <taxon>Caldibacillus</taxon>
    </lineage>
</organism>
<dbReference type="AlphaFoldDB" id="A0A150L7L8"/>
<accession>A0A150L7L8</accession>
<feature type="compositionally biased region" description="Basic residues" evidence="1">
    <location>
        <begin position="44"/>
        <end position="59"/>
    </location>
</feature>
<evidence type="ECO:0000256" key="1">
    <source>
        <dbReference type="SAM" id="MobiDB-lite"/>
    </source>
</evidence>
<gene>
    <name evidence="2" type="ORF">B4135_4028</name>
</gene>
<reference evidence="2 3" key="1">
    <citation type="submission" date="2016-01" db="EMBL/GenBank/DDBJ databases">
        <title>Draft Genome Sequences of Seven Thermophilic Sporeformers Isolated from Foods.</title>
        <authorList>
            <person name="Berendsen E.M."/>
            <person name="Wells-Bennik M.H."/>
            <person name="Krawcyk A.O."/>
            <person name="De Jong A."/>
            <person name="Holsappel S."/>
            <person name="Eijlander R.T."/>
            <person name="Kuipers O.P."/>
        </authorList>
    </citation>
    <scope>NUCLEOTIDE SEQUENCE [LARGE SCALE GENOMIC DNA]</scope>
    <source>
        <strain evidence="2 3">B4135</strain>
    </source>
</reference>
<sequence length="101" mass="11399">MKRRKNKGERLGAERERAPKKGARRDIINPSLLTARAPLFRRKDGRKVTKPNVFRRPRPHVPAEGPGTGPPSLKTLAKTGRTAVFVRHPAPGFPFRMQKKT</sequence>
<feature type="compositionally biased region" description="Basic and acidic residues" evidence="1">
    <location>
        <begin position="8"/>
        <end position="27"/>
    </location>
</feature>
<dbReference type="EMBL" id="LQYT01000140">
    <property type="protein sequence ID" value="KYD08317.1"/>
    <property type="molecule type" value="Genomic_DNA"/>
</dbReference>
<proteinExistence type="predicted"/>
<dbReference type="Proteomes" id="UP000075683">
    <property type="component" value="Unassembled WGS sequence"/>
</dbReference>
<evidence type="ECO:0000313" key="2">
    <source>
        <dbReference type="EMBL" id="KYD08317.1"/>
    </source>
</evidence>
<feature type="region of interest" description="Disordered" evidence="1">
    <location>
        <begin position="44"/>
        <end position="72"/>
    </location>
</feature>
<protein>
    <submittedName>
        <fullName evidence="2">Uncharacterized protein</fullName>
    </submittedName>
</protein>
<feature type="region of interest" description="Disordered" evidence="1">
    <location>
        <begin position="1"/>
        <end position="27"/>
    </location>
</feature>
<comment type="caution">
    <text evidence="2">The sequence shown here is derived from an EMBL/GenBank/DDBJ whole genome shotgun (WGS) entry which is preliminary data.</text>
</comment>
<evidence type="ECO:0000313" key="3">
    <source>
        <dbReference type="Proteomes" id="UP000075683"/>
    </source>
</evidence>
<name>A0A150L7L8_9BACI</name>